<reference evidence="3" key="1">
    <citation type="submission" date="2019-10" db="EMBL/GenBank/DDBJ databases">
        <title>Streptomyces sp. nov., a novel actinobacterium isolated from alkaline environment.</title>
        <authorList>
            <person name="Golinska P."/>
        </authorList>
    </citation>
    <scope>NUCLEOTIDE SEQUENCE [LARGE SCALE GENOMIC DNA]</scope>
    <source>
        <strain evidence="3">DSM 42118</strain>
    </source>
</reference>
<name>A0A7W3TGL3_9ACTN</name>
<dbReference type="Gene3D" id="1.10.287.1060">
    <property type="entry name" value="ESAT-6-like"/>
    <property type="match status" value="1"/>
</dbReference>
<evidence type="ECO:0000313" key="3">
    <source>
        <dbReference type="Proteomes" id="UP000538929"/>
    </source>
</evidence>
<dbReference type="EMBL" id="VKHT01000897">
    <property type="protein sequence ID" value="MBB0246441.1"/>
    <property type="molecule type" value="Genomic_DNA"/>
</dbReference>
<evidence type="ECO:0008006" key="4">
    <source>
        <dbReference type="Google" id="ProtNLM"/>
    </source>
</evidence>
<feature type="compositionally biased region" description="Polar residues" evidence="1">
    <location>
        <begin position="91"/>
        <end position="105"/>
    </location>
</feature>
<dbReference type="SUPFAM" id="SSF140453">
    <property type="entry name" value="EsxAB dimer-like"/>
    <property type="match status" value="1"/>
</dbReference>
<proteinExistence type="predicted"/>
<comment type="caution">
    <text evidence="2">The sequence shown here is derived from an EMBL/GenBank/DDBJ whole genome shotgun (WGS) entry which is preliminary data.</text>
</comment>
<dbReference type="Proteomes" id="UP000538929">
    <property type="component" value="Unassembled WGS sequence"/>
</dbReference>
<accession>A0A7W3TGL3</accession>
<protein>
    <recommendedName>
        <fullName evidence="4">WXG100 family type VII secretion target</fullName>
    </recommendedName>
</protein>
<dbReference type="InterPro" id="IPR036689">
    <property type="entry name" value="ESAT-6-like_sf"/>
</dbReference>
<evidence type="ECO:0000313" key="2">
    <source>
        <dbReference type="EMBL" id="MBB0246441.1"/>
    </source>
</evidence>
<evidence type="ECO:0000256" key="1">
    <source>
        <dbReference type="SAM" id="MobiDB-lite"/>
    </source>
</evidence>
<keyword evidence="3" id="KW-1185">Reference proteome</keyword>
<dbReference type="AlphaFoldDB" id="A0A7W3TGL3"/>
<feature type="region of interest" description="Disordered" evidence="1">
    <location>
        <begin position="91"/>
        <end position="117"/>
    </location>
</feature>
<sequence length="117" mass="12594">MASDADINIDYATIEATAGTMGTKLSDIATELTELKTTVEGLLQNGLVFEQASEALKEAYTFFTQQMEASAKNIGEYAKLFQEISNELQNSDSGMANDIRSSLEQSRAEAAEAEANA</sequence>
<dbReference type="RefSeq" id="WP_182607771.1">
    <property type="nucleotide sequence ID" value="NZ_VKHT01000897.1"/>
</dbReference>
<organism evidence="2 3">
    <name type="scientific">Streptomyces alkaliphilus</name>
    <dbReference type="NCBI Taxonomy" id="1472722"/>
    <lineage>
        <taxon>Bacteria</taxon>
        <taxon>Bacillati</taxon>
        <taxon>Actinomycetota</taxon>
        <taxon>Actinomycetes</taxon>
        <taxon>Kitasatosporales</taxon>
        <taxon>Streptomycetaceae</taxon>
        <taxon>Streptomyces</taxon>
    </lineage>
</organism>
<gene>
    <name evidence="2" type="ORF">FNQ90_20575</name>
</gene>